<evidence type="ECO:0000313" key="7">
    <source>
        <dbReference type="EMBL" id="MWV27539.1"/>
    </source>
</evidence>
<proteinExistence type="inferred from homology"/>
<dbReference type="GO" id="GO:0009448">
    <property type="term" value="P:gamma-aminobutyric acid metabolic process"/>
    <property type="evidence" value="ECO:0007669"/>
    <property type="project" value="InterPro"/>
</dbReference>
<evidence type="ECO:0000256" key="4">
    <source>
        <dbReference type="ARBA" id="ARBA00022679"/>
    </source>
</evidence>
<dbReference type="InterPro" id="IPR015421">
    <property type="entry name" value="PyrdxlP-dep_Trfase_major"/>
</dbReference>
<dbReference type="PANTHER" id="PTHR11986">
    <property type="entry name" value="AMINOTRANSFERASE CLASS III"/>
    <property type="match status" value="1"/>
</dbReference>
<dbReference type="InterPro" id="IPR015424">
    <property type="entry name" value="PyrdxlP-dep_Trfase"/>
</dbReference>
<comment type="cofactor">
    <cofactor evidence="1">
        <name>pyridoxal 5'-phosphate</name>
        <dbReference type="ChEBI" id="CHEBI:597326"/>
    </cofactor>
</comment>
<reference evidence="7 8" key="2">
    <citation type="submission" date="2020-02" db="EMBL/GenBank/DDBJ databases">
        <title>Erythrobacter dongmakensis sp. nov., isolated from a tidal mudflat.</title>
        <authorList>
            <person name="Kim I.S."/>
        </authorList>
    </citation>
    <scope>NUCLEOTIDE SEQUENCE [LARGE SCALE GENOMIC DNA]</scope>
    <source>
        <strain evidence="7 8">GH3-10</strain>
    </source>
</reference>
<reference evidence="7 8" key="1">
    <citation type="submission" date="2019-12" db="EMBL/GenBank/DDBJ databases">
        <authorList>
            <person name="Lee S.D."/>
        </authorList>
    </citation>
    <scope>NUCLEOTIDE SEQUENCE [LARGE SCALE GENOMIC DNA]</scope>
    <source>
        <strain evidence="7 8">GH3-10</strain>
    </source>
</reference>
<dbReference type="EMBL" id="WUBR01000001">
    <property type="protein sequence ID" value="MWV27539.1"/>
    <property type="molecule type" value="Genomic_DNA"/>
</dbReference>
<comment type="similarity">
    <text evidence="2 6">Belongs to the class-III pyridoxal-phosphate-dependent aminotransferase family.</text>
</comment>
<evidence type="ECO:0000313" key="8">
    <source>
        <dbReference type="Proteomes" id="UP000461409"/>
    </source>
</evidence>
<dbReference type="EC" id="2.6.1.19" evidence="7"/>
<dbReference type="InterPro" id="IPR049704">
    <property type="entry name" value="Aminotrans_3_PPA_site"/>
</dbReference>
<dbReference type="PANTHER" id="PTHR11986:SF58">
    <property type="entry name" value="LEUCINE_METHIONINE RACEMASE"/>
    <property type="match status" value="1"/>
</dbReference>
<dbReference type="Proteomes" id="UP000461409">
    <property type="component" value="Unassembled WGS sequence"/>
</dbReference>
<sequence>MSVNADLWKRREAAVPRGVASMHQRFFHEGANAHVTDAEGGEYIDFATGIAVCNTGHSHPRIVAAVKDQLDRFSHCSFQVTPYESYIALAEKLNARAPVAGDAKTIFLSTGAEALENAVKIARSATGRRGVITFQGGYHGRTLLTLAMTGKTQPYKAQFGPMPGDIFHTRFPIPYHGFGDDAAIEGLNALFASAIEPEAVAAIVLEPVLGEGGFYTASYDFFRALREICDRHGILLIADEVQSGFARTGELFAMDWVAREADVRPDMMTVAKAMAGGFPISGVIGRADLMDTPGPGGLGGTYGGSPLGCVAGLEVLDIIDEEDLCARARLIGSRIKERMRGLGLSCIGDVRGPGAMVAMELVKDGDPSRPDPELTKAIVAQGLSEGLLLLSCGIRGNVVRFLPALTMPDDVLEDGLDRIEKVVRAAAG</sequence>
<evidence type="ECO:0000256" key="5">
    <source>
        <dbReference type="ARBA" id="ARBA00022898"/>
    </source>
</evidence>
<organism evidence="7 8">
    <name type="scientific">Aurantiacibacter rhizosphaerae</name>
    <dbReference type="NCBI Taxonomy" id="2691582"/>
    <lineage>
        <taxon>Bacteria</taxon>
        <taxon>Pseudomonadati</taxon>
        <taxon>Pseudomonadota</taxon>
        <taxon>Alphaproteobacteria</taxon>
        <taxon>Sphingomonadales</taxon>
        <taxon>Erythrobacteraceae</taxon>
        <taxon>Aurantiacibacter</taxon>
    </lineage>
</organism>
<dbReference type="SUPFAM" id="SSF53383">
    <property type="entry name" value="PLP-dependent transferases"/>
    <property type="match status" value="1"/>
</dbReference>
<dbReference type="NCBIfam" id="TIGR00700">
    <property type="entry name" value="GABAtrnsam"/>
    <property type="match status" value="1"/>
</dbReference>
<dbReference type="InterPro" id="IPR050103">
    <property type="entry name" value="Class-III_PLP-dep_AT"/>
</dbReference>
<dbReference type="InterPro" id="IPR004632">
    <property type="entry name" value="4NH2But_aminotransferase_bac"/>
</dbReference>
<dbReference type="PIRSF" id="PIRSF000521">
    <property type="entry name" value="Transaminase_4ab_Lys_Orn"/>
    <property type="match status" value="1"/>
</dbReference>
<dbReference type="InterPro" id="IPR005814">
    <property type="entry name" value="Aminotrans_3"/>
</dbReference>
<dbReference type="GO" id="GO:0034386">
    <property type="term" value="F:4-aminobutyrate:2-oxoglutarate transaminase activity"/>
    <property type="evidence" value="ECO:0007669"/>
    <property type="project" value="UniProtKB-EC"/>
</dbReference>
<protein>
    <submittedName>
        <fullName evidence="7">4-aminobutyrate--2-oxoglutarate transaminase</fullName>
        <ecNumber evidence="7">2.6.1.19</ecNumber>
    </submittedName>
</protein>
<dbReference type="CDD" id="cd00610">
    <property type="entry name" value="OAT_like"/>
    <property type="match status" value="1"/>
</dbReference>
<keyword evidence="4 7" id="KW-0808">Transferase</keyword>
<dbReference type="PROSITE" id="PS00600">
    <property type="entry name" value="AA_TRANSFER_CLASS_3"/>
    <property type="match status" value="1"/>
</dbReference>
<dbReference type="RefSeq" id="WP_160485099.1">
    <property type="nucleotide sequence ID" value="NZ_WUBR01000001.1"/>
</dbReference>
<keyword evidence="5 6" id="KW-0663">Pyridoxal phosphate</keyword>
<dbReference type="AlphaFoldDB" id="A0A844XCP6"/>
<dbReference type="Gene3D" id="3.90.1150.10">
    <property type="entry name" value="Aspartate Aminotransferase, domain 1"/>
    <property type="match status" value="1"/>
</dbReference>
<accession>A0A844XCP6</accession>
<gene>
    <name evidence="7" type="primary">gabT</name>
    <name evidence="7" type="ORF">GRF63_06440</name>
</gene>
<dbReference type="GO" id="GO:0030170">
    <property type="term" value="F:pyridoxal phosphate binding"/>
    <property type="evidence" value="ECO:0007669"/>
    <property type="project" value="InterPro"/>
</dbReference>
<keyword evidence="8" id="KW-1185">Reference proteome</keyword>
<comment type="caution">
    <text evidence="7">The sequence shown here is derived from an EMBL/GenBank/DDBJ whole genome shotgun (WGS) entry which is preliminary data.</text>
</comment>
<dbReference type="Pfam" id="PF00202">
    <property type="entry name" value="Aminotran_3"/>
    <property type="match status" value="1"/>
</dbReference>
<evidence type="ECO:0000256" key="6">
    <source>
        <dbReference type="RuleBase" id="RU003560"/>
    </source>
</evidence>
<name>A0A844XCP6_9SPHN</name>
<dbReference type="InterPro" id="IPR015422">
    <property type="entry name" value="PyrdxlP-dep_Trfase_small"/>
</dbReference>
<evidence type="ECO:0000256" key="1">
    <source>
        <dbReference type="ARBA" id="ARBA00001933"/>
    </source>
</evidence>
<keyword evidence="3 7" id="KW-0032">Aminotransferase</keyword>
<dbReference type="Gene3D" id="3.40.640.10">
    <property type="entry name" value="Type I PLP-dependent aspartate aminotransferase-like (Major domain)"/>
    <property type="match status" value="1"/>
</dbReference>
<dbReference type="FunFam" id="3.40.640.10:FF:000013">
    <property type="entry name" value="4-aminobutyrate aminotransferase"/>
    <property type="match status" value="1"/>
</dbReference>
<dbReference type="GO" id="GO:0042802">
    <property type="term" value="F:identical protein binding"/>
    <property type="evidence" value="ECO:0007669"/>
    <property type="project" value="TreeGrafter"/>
</dbReference>
<evidence type="ECO:0000256" key="2">
    <source>
        <dbReference type="ARBA" id="ARBA00008954"/>
    </source>
</evidence>
<evidence type="ECO:0000256" key="3">
    <source>
        <dbReference type="ARBA" id="ARBA00022576"/>
    </source>
</evidence>